<feature type="compositionally biased region" description="Basic and acidic residues" evidence="1">
    <location>
        <begin position="1359"/>
        <end position="1377"/>
    </location>
</feature>
<feature type="region of interest" description="Disordered" evidence="1">
    <location>
        <begin position="1190"/>
        <end position="1256"/>
    </location>
</feature>
<evidence type="ECO:0000256" key="1">
    <source>
        <dbReference type="SAM" id="MobiDB-lite"/>
    </source>
</evidence>
<feature type="compositionally biased region" description="Low complexity" evidence="1">
    <location>
        <begin position="110"/>
        <end position="141"/>
    </location>
</feature>
<feature type="compositionally biased region" description="Polar residues" evidence="1">
    <location>
        <begin position="384"/>
        <end position="395"/>
    </location>
</feature>
<proteinExistence type="predicted"/>
<feature type="region of interest" description="Disordered" evidence="1">
    <location>
        <begin position="1269"/>
        <end position="1333"/>
    </location>
</feature>
<dbReference type="EMBL" id="CYKH01002124">
    <property type="protein sequence ID" value="CUG93151.1"/>
    <property type="molecule type" value="Genomic_DNA"/>
</dbReference>
<feature type="region of interest" description="Disordered" evidence="1">
    <location>
        <begin position="622"/>
        <end position="642"/>
    </location>
</feature>
<feature type="compositionally biased region" description="Polar residues" evidence="1">
    <location>
        <begin position="756"/>
        <end position="770"/>
    </location>
</feature>
<feature type="compositionally biased region" description="Gly residues" evidence="1">
    <location>
        <begin position="1279"/>
        <end position="1289"/>
    </location>
</feature>
<feature type="compositionally biased region" description="Polar residues" evidence="1">
    <location>
        <begin position="338"/>
        <end position="347"/>
    </location>
</feature>
<feature type="region of interest" description="Disordered" evidence="1">
    <location>
        <begin position="229"/>
        <end position="281"/>
    </location>
</feature>
<evidence type="ECO:0000313" key="3">
    <source>
        <dbReference type="Proteomes" id="UP000051952"/>
    </source>
</evidence>
<protein>
    <submittedName>
        <fullName evidence="2">Uncharacterized protein</fullName>
    </submittedName>
</protein>
<name>A0A0S4JUT5_BODSA</name>
<feature type="region of interest" description="Disordered" evidence="1">
    <location>
        <begin position="747"/>
        <end position="781"/>
    </location>
</feature>
<feature type="region of interest" description="Disordered" evidence="1">
    <location>
        <begin position="69"/>
        <end position="212"/>
    </location>
</feature>
<dbReference type="OMA" id="WHINDDD"/>
<gene>
    <name evidence="2" type="ORF">BSAL_41090</name>
</gene>
<feature type="compositionally biased region" description="Low complexity" evidence="1">
    <location>
        <begin position="771"/>
        <end position="781"/>
    </location>
</feature>
<feature type="region of interest" description="Disordered" evidence="1">
    <location>
        <begin position="466"/>
        <end position="519"/>
    </location>
</feature>
<feature type="compositionally biased region" description="Low complexity" evidence="1">
    <location>
        <begin position="1218"/>
        <end position="1255"/>
    </location>
</feature>
<reference evidence="3" key="1">
    <citation type="submission" date="2015-09" db="EMBL/GenBank/DDBJ databases">
        <authorList>
            <consortium name="Pathogen Informatics"/>
        </authorList>
    </citation>
    <scope>NUCLEOTIDE SEQUENCE [LARGE SCALE GENOMIC DNA]</scope>
    <source>
        <strain evidence="3">Lake Konstanz</strain>
    </source>
</reference>
<feature type="region of interest" description="Disordered" evidence="1">
    <location>
        <begin position="1411"/>
        <end position="1430"/>
    </location>
</feature>
<accession>A0A0S4JUT5</accession>
<feature type="compositionally biased region" description="Low complexity" evidence="1">
    <location>
        <begin position="964"/>
        <end position="977"/>
    </location>
</feature>
<feature type="compositionally biased region" description="Polar residues" evidence="1">
    <location>
        <begin position="229"/>
        <end position="238"/>
    </location>
</feature>
<feature type="compositionally biased region" description="Polar residues" evidence="1">
    <location>
        <begin position="466"/>
        <end position="476"/>
    </location>
</feature>
<feature type="region of interest" description="Disordered" evidence="1">
    <location>
        <begin position="814"/>
        <end position="839"/>
    </location>
</feature>
<feature type="region of interest" description="Disordered" evidence="1">
    <location>
        <begin position="1351"/>
        <end position="1404"/>
    </location>
</feature>
<feature type="region of interest" description="Disordered" evidence="1">
    <location>
        <begin position="362"/>
        <end position="418"/>
    </location>
</feature>
<feature type="compositionally biased region" description="Low complexity" evidence="1">
    <location>
        <begin position="1193"/>
        <end position="1208"/>
    </location>
</feature>
<feature type="region of interest" description="Disordered" evidence="1">
    <location>
        <begin position="307"/>
        <end position="347"/>
    </location>
</feature>
<feature type="compositionally biased region" description="Basic and acidic residues" evidence="1">
    <location>
        <begin position="1416"/>
        <end position="1430"/>
    </location>
</feature>
<feature type="compositionally biased region" description="Low complexity" evidence="1">
    <location>
        <begin position="320"/>
        <end position="330"/>
    </location>
</feature>
<feature type="region of interest" description="Disordered" evidence="1">
    <location>
        <begin position="907"/>
        <end position="991"/>
    </location>
</feature>
<dbReference type="Proteomes" id="UP000051952">
    <property type="component" value="Unassembled WGS sequence"/>
</dbReference>
<feature type="compositionally biased region" description="Low complexity" evidence="1">
    <location>
        <begin position="622"/>
        <end position="633"/>
    </location>
</feature>
<sequence>MSSSLLPSEQQQQQLPKRVHPLENLFSVVSASLHRMDDILLSTIPFRPTGDGAKPAQHHNALLRMAPTTTTTDDEHDAQHSTTLSLIPADDSAPPRRRVASNAPNVVQRGKASQHANHAAASGSNTATATAAGKAPAKAGGIPSRHGSAPAPGWRSVSGARPAAPSAVPASQQQPNQQQAKFVRLLSGRSVPSTSSEYHQGYKRAATGGQQPFSAQAVRKGFLLRLVPASNNNNTTNRGKSDALPPPLTSPTSTTVKSTVSGFTSTSNNNSNNQSKKDLTQYRTAKVLSPVERALLTQPYVASAAMMTGGGGESPPPAAPLLAPGSLSGPTAPPAAALSNSSQQRGTTLSLGVQRHLFGSTASSATAGGKSRGKSIQVPPAATCASSVSMTSTQWTGGGRGGVAHSGSAGTIGNGTQSATQHRTDYLASAVTHSWLSKTHSKGYLMSIIGGNQYRGLSGIAGLSTAQHHNVPSSKPVSPRKYSRMGSGASQGIFSAPSAASTAAGEQHHKQQPHTLVDDDGHADLLSTCSALGWTLDDMGNFHDKSGAMPPPVRSYSHHFSLTQNHMPVGSDISRCAVLLNRIDEELGKVRNALGDDDELANTTASAQQQQAAAKFGFTTTTATSSSHGANSTIHNNNNNQRVGFTGSRKYVQGSIFERLASVGTEAHPLSTADPASLLAPYQRVLSAGQGGSMQPQNGSNSHASGAVMANHNVSHKLPPASSVAASAVAEPANARWVGGLRNEVHAPSGAAASASKRNNNPKQSTSHQRPTSTKTETPPTSIWGRLYAIAEKKQTTSIPPASAVHHHIIQPKSNANHSKEPATAQHAAKRSGPAAAGATTTVASAALFHRLYEDTRTKEETRIRKAQEAEAANQERFRREREAIFNRVNRFRENQQFKATGVVHTNTHHQGFSSPSHQQVPSQPQQQPVRSTSPYAVGGAPPLSPMHTTGMFIPSSTSMAAVSPLPSSMPSPQKQQQLRHNAHSWHRAVSSAGGADSHLWHINDDDLIPASSVEGSPLNRGTIGSGGDITAPPSSMFLPGVASSQPHVPMVKYTSKTLPASASHHSRSGFDTSLNDSSASVLLHTTTSGGNLLGASALGAAQPRRSAKVSSTTSPNLRPVTAQAVSHGDANDDNDDGSPLLAASFVLTPRGTWQRKPSLTALTAAAVAAPQQQTSSTTPNPTVIGVGFKTAPMPHKPQQQQQPKKAPTSPLAHSANAVVVSTASRTPTPPAATVSAVQPLENNNTRDQQQTTTTGDFIPIYQSIGSDQLGRSSSAVSGDGGAVGGGPGSRRNSRNGSTAFHIRTSSYVAPSPQQPTLSAGAPLPGAAETSGTVSPFQLQSYNRRATIAPAAPAAGPAGDHRRDASDEYEEVQDRRISGGGGQGLLGLSWSHHPHSNAEESPKNLSKNLTVAIPPSDHHNEEGELVEHMEKRPMVAKLDFSKLHNRRKL</sequence>
<feature type="compositionally biased region" description="Low complexity" evidence="1">
    <location>
        <begin position="250"/>
        <end position="274"/>
    </location>
</feature>
<evidence type="ECO:0000313" key="2">
    <source>
        <dbReference type="EMBL" id="CUG93151.1"/>
    </source>
</evidence>
<organism evidence="2 3">
    <name type="scientific">Bodo saltans</name>
    <name type="common">Flagellated protozoan</name>
    <dbReference type="NCBI Taxonomy" id="75058"/>
    <lineage>
        <taxon>Eukaryota</taxon>
        <taxon>Discoba</taxon>
        <taxon>Euglenozoa</taxon>
        <taxon>Kinetoplastea</taxon>
        <taxon>Metakinetoplastina</taxon>
        <taxon>Eubodonida</taxon>
        <taxon>Bodonidae</taxon>
        <taxon>Bodo</taxon>
    </lineage>
</organism>
<feature type="compositionally biased region" description="Polar residues" evidence="1">
    <location>
        <begin position="488"/>
        <end position="501"/>
    </location>
</feature>
<feature type="region of interest" description="Disordered" evidence="1">
    <location>
        <begin position="1098"/>
        <end position="1137"/>
    </location>
</feature>
<keyword evidence="3" id="KW-1185">Reference proteome</keyword>
<feature type="compositionally biased region" description="Low complexity" evidence="1">
    <location>
        <begin position="914"/>
        <end position="935"/>
    </location>
</feature>
<feature type="compositionally biased region" description="Low complexity" evidence="1">
    <location>
        <begin position="155"/>
        <end position="180"/>
    </location>
</feature>
<dbReference type="VEuPathDB" id="TriTrypDB:BSAL_41090"/>